<dbReference type="InterPro" id="IPR016181">
    <property type="entry name" value="Acyl_CoA_acyltransferase"/>
</dbReference>
<name>A0A210Q398_MIZYE</name>
<dbReference type="Proteomes" id="UP000242188">
    <property type="component" value="Unassembled WGS sequence"/>
</dbReference>
<dbReference type="CDD" id="cd04301">
    <property type="entry name" value="NAT_SF"/>
    <property type="match status" value="1"/>
</dbReference>
<evidence type="ECO:0000313" key="6">
    <source>
        <dbReference type="EMBL" id="OWF43221.1"/>
    </source>
</evidence>
<evidence type="ECO:0000256" key="3">
    <source>
        <dbReference type="ARBA" id="ARBA00031876"/>
    </source>
</evidence>
<dbReference type="InterPro" id="IPR031165">
    <property type="entry name" value="GNAT_YJDJ"/>
</dbReference>
<dbReference type="PROSITE" id="PS51729">
    <property type="entry name" value="GNAT_YJDJ"/>
    <property type="match status" value="1"/>
</dbReference>
<gene>
    <name evidence="6" type="ORF">KP79_PYT18827</name>
</gene>
<organism evidence="6 7">
    <name type="scientific">Mizuhopecten yessoensis</name>
    <name type="common">Japanese scallop</name>
    <name type="synonym">Patinopecten yessoensis</name>
    <dbReference type="NCBI Taxonomy" id="6573"/>
    <lineage>
        <taxon>Eukaryota</taxon>
        <taxon>Metazoa</taxon>
        <taxon>Spiralia</taxon>
        <taxon>Lophotrochozoa</taxon>
        <taxon>Mollusca</taxon>
        <taxon>Bivalvia</taxon>
        <taxon>Autobranchia</taxon>
        <taxon>Pteriomorphia</taxon>
        <taxon>Pectinida</taxon>
        <taxon>Pectinoidea</taxon>
        <taxon>Pectinidae</taxon>
        <taxon>Mizuhopecten</taxon>
    </lineage>
</organism>
<evidence type="ECO:0000259" key="5">
    <source>
        <dbReference type="PROSITE" id="PS51729"/>
    </source>
</evidence>
<proteinExistence type="inferred from homology"/>
<dbReference type="SUPFAM" id="SSF55729">
    <property type="entry name" value="Acyl-CoA N-acyltransferases (Nat)"/>
    <property type="match status" value="1"/>
</dbReference>
<comment type="similarity">
    <text evidence="1">Belongs to the NATD1 family.</text>
</comment>
<dbReference type="AlphaFoldDB" id="A0A210Q398"/>
<evidence type="ECO:0000313" key="7">
    <source>
        <dbReference type="Proteomes" id="UP000242188"/>
    </source>
</evidence>
<dbReference type="PANTHER" id="PTHR31435">
    <property type="entry name" value="PROTEIN NATD1"/>
    <property type="match status" value="1"/>
</dbReference>
<dbReference type="InterPro" id="IPR045057">
    <property type="entry name" value="Gcn5-rel_NAT"/>
</dbReference>
<comment type="caution">
    <text evidence="6">The sequence shown here is derived from an EMBL/GenBank/DDBJ whole genome shotgun (WGS) entry which is preliminary data.</text>
</comment>
<dbReference type="Gene3D" id="3.40.630.30">
    <property type="match status" value="1"/>
</dbReference>
<dbReference type="EMBL" id="NEDP02005138">
    <property type="protein sequence ID" value="OWF43221.1"/>
    <property type="molecule type" value="Genomic_DNA"/>
</dbReference>
<evidence type="ECO:0000256" key="4">
    <source>
        <dbReference type="SAM" id="MobiDB-lite"/>
    </source>
</evidence>
<dbReference type="PANTHER" id="PTHR31435:SF9">
    <property type="entry name" value="PROTEIN NATD1"/>
    <property type="match status" value="1"/>
</dbReference>
<dbReference type="STRING" id="6573.A0A210Q398"/>
<reference evidence="6 7" key="1">
    <citation type="journal article" date="2017" name="Nat. Ecol. Evol.">
        <title>Scallop genome provides insights into evolution of bilaterian karyotype and development.</title>
        <authorList>
            <person name="Wang S."/>
            <person name="Zhang J."/>
            <person name="Jiao W."/>
            <person name="Li J."/>
            <person name="Xun X."/>
            <person name="Sun Y."/>
            <person name="Guo X."/>
            <person name="Huan P."/>
            <person name="Dong B."/>
            <person name="Zhang L."/>
            <person name="Hu X."/>
            <person name="Sun X."/>
            <person name="Wang J."/>
            <person name="Zhao C."/>
            <person name="Wang Y."/>
            <person name="Wang D."/>
            <person name="Huang X."/>
            <person name="Wang R."/>
            <person name="Lv J."/>
            <person name="Li Y."/>
            <person name="Zhang Z."/>
            <person name="Liu B."/>
            <person name="Lu W."/>
            <person name="Hui Y."/>
            <person name="Liang J."/>
            <person name="Zhou Z."/>
            <person name="Hou R."/>
            <person name="Li X."/>
            <person name="Liu Y."/>
            <person name="Li H."/>
            <person name="Ning X."/>
            <person name="Lin Y."/>
            <person name="Zhao L."/>
            <person name="Xing Q."/>
            <person name="Dou J."/>
            <person name="Li Y."/>
            <person name="Mao J."/>
            <person name="Guo H."/>
            <person name="Dou H."/>
            <person name="Li T."/>
            <person name="Mu C."/>
            <person name="Jiang W."/>
            <person name="Fu Q."/>
            <person name="Fu X."/>
            <person name="Miao Y."/>
            <person name="Liu J."/>
            <person name="Yu Q."/>
            <person name="Li R."/>
            <person name="Liao H."/>
            <person name="Li X."/>
            <person name="Kong Y."/>
            <person name="Jiang Z."/>
            <person name="Chourrout D."/>
            <person name="Li R."/>
            <person name="Bao Z."/>
        </authorList>
    </citation>
    <scope>NUCLEOTIDE SEQUENCE [LARGE SCALE GENOMIC DNA]</scope>
    <source>
        <strain evidence="6 7">PY_sf001</strain>
    </source>
</reference>
<feature type="domain" description="N-acetyltransferase" evidence="5">
    <location>
        <begin position="64"/>
        <end position="158"/>
    </location>
</feature>
<protein>
    <recommendedName>
        <fullName evidence="2">Protein NATD1</fullName>
    </recommendedName>
    <alternativeName>
        <fullName evidence="3">N-acetyltransferase domain-containing protein 1</fullName>
    </alternativeName>
</protein>
<evidence type="ECO:0000256" key="2">
    <source>
        <dbReference type="ARBA" id="ARBA00020243"/>
    </source>
</evidence>
<feature type="region of interest" description="Disordered" evidence="4">
    <location>
        <begin position="36"/>
        <end position="55"/>
    </location>
</feature>
<dbReference type="OrthoDB" id="74247at2759"/>
<feature type="compositionally biased region" description="Polar residues" evidence="4">
    <location>
        <begin position="36"/>
        <end position="46"/>
    </location>
</feature>
<keyword evidence="7" id="KW-1185">Reference proteome</keyword>
<dbReference type="Pfam" id="PF14542">
    <property type="entry name" value="Acetyltransf_CG"/>
    <property type="match status" value="1"/>
</dbReference>
<accession>A0A210Q398</accession>
<sequence>MSYRNLIKPLSTLWTRRTLIRCQPLTMNQPRADLMSTTGCPQSAGTADSVDKQESDSDMPFIVGHDKTKKFFYINLEQDGKRKKDTAILEYDWIRPGFVDLYHTGVPSAYRGQGIAKILAKAALEHFVAEDAKMRLSCSYLHKYVQETRLPRVWDNVVWDE</sequence>
<evidence type="ECO:0000256" key="1">
    <source>
        <dbReference type="ARBA" id="ARBA00006233"/>
    </source>
</evidence>